<keyword evidence="1" id="KW-0812">Transmembrane</keyword>
<name>A0A382D2H7_9ZZZZ</name>
<keyword evidence="1" id="KW-0472">Membrane</keyword>
<evidence type="ECO:0000256" key="1">
    <source>
        <dbReference type="SAM" id="Phobius"/>
    </source>
</evidence>
<protein>
    <submittedName>
        <fullName evidence="2">Uncharacterized protein</fullName>
    </submittedName>
</protein>
<reference evidence="2" key="1">
    <citation type="submission" date="2018-05" db="EMBL/GenBank/DDBJ databases">
        <authorList>
            <person name="Lanie J.A."/>
            <person name="Ng W.-L."/>
            <person name="Kazmierczak K.M."/>
            <person name="Andrzejewski T.M."/>
            <person name="Davidsen T.M."/>
            <person name="Wayne K.J."/>
            <person name="Tettelin H."/>
            <person name="Glass J.I."/>
            <person name="Rusch D."/>
            <person name="Podicherti R."/>
            <person name="Tsui H.-C.T."/>
            <person name="Winkler M.E."/>
        </authorList>
    </citation>
    <scope>NUCLEOTIDE SEQUENCE</scope>
</reference>
<feature type="transmembrane region" description="Helical" evidence="1">
    <location>
        <begin position="12"/>
        <end position="35"/>
    </location>
</feature>
<dbReference type="EMBL" id="UINC01037172">
    <property type="protein sequence ID" value="SVB32264.1"/>
    <property type="molecule type" value="Genomic_DNA"/>
</dbReference>
<organism evidence="2">
    <name type="scientific">marine metagenome</name>
    <dbReference type="NCBI Taxonomy" id="408172"/>
    <lineage>
        <taxon>unclassified sequences</taxon>
        <taxon>metagenomes</taxon>
        <taxon>ecological metagenomes</taxon>
    </lineage>
</organism>
<evidence type="ECO:0000313" key="2">
    <source>
        <dbReference type="EMBL" id="SVB32264.1"/>
    </source>
</evidence>
<feature type="transmembrane region" description="Helical" evidence="1">
    <location>
        <begin position="85"/>
        <end position="105"/>
    </location>
</feature>
<gene>
    <name evidence="2" type="ORF">METZ01_LOCUS185118</name>
</gene>
<feature type="non-terminal residue" evidence="2">
    <location>
        <position position="1"/>
    </location>
</feature>
<keyword evidence="1" id="KW-1133">Transmembrane helix</keyword>
<sequence length="262" mass="29193">IKELKKRKVFNSAAIYLATAFVILQAAQIIIPALLIPEWTLRLLVVLAILGFPVIIILSWIYDVGEKGIVKTDSIKSDDGHETGMAKSSILGIIASIAITIFMVYKGVDYFSNTKEVTGKTSIAVLNFDNIRKIDEYEWLGDDIAGSLSYTLGGIPEVRVIDRFQILNKLGEVDPEKASILEYKINQIANTIDVDLILHGQFTILDSIVKVIAVYADTKTFSQTPIMNEKYSLNELSDIPTYINDKISDFINNDPRFKGNSK</sequence>
<accession>A0A382D2H7</accession>
<feature type="transmembrane region" description="Helical" evidence="1">
    <location>
        <begin position="41"/>
        <end position="64"/>
    </location>
</feature>
<dbReference type="AlphaFoldDB" id="A0A382D2H7"/>
<proteinExistence type="predicted"/>